<reference evidence="1" key="1">
    <citation type="submission" date="2020-05" db="EMBL/GenBank/DDBJ databases">
        <title>Complete genome sequence of Bradyrhizobium diazoefficiens XF5 isolated from soybean nodule.</title>
        <authorList>
            <person name="Noda R."/>
            <person name="Kakizaki K."/>
            <person name="Minamisawa K."/>
        </authorList>
    </citation>
    <scope>NUCLEOTIDE SEQUENCE</scope>
    <source>
        <strain evidence="1">XF5</strain>
    </source>
</reference>
<sequence length="79" mass="8798">MDTLTKAKTKVSKTIAAVSEAELTLRLVEAIHGIKRPPGLSAEQALATMPEETQARWQKGARAAMTYWFECIQQMQQAH</sequence>
<dbReference type="RefSeq" id="WP_183117495.1">
    <property type="nucleotide sequence ID" value="NZ_AP022638.1"/>
</dbReference>
<accession>A0A809ZXX0</accession>
<organism evidence="1">
    <name type="scientific">Bradyrhizobium diazoefficiens</name>
    <dbReference type="NCBI Taxonomy" id="1355477"/>
    <lineage>
        <taxon>Bacteria</taxon>
        <taxon>Pseudomonadati</taxon>
        <taxon>Pseudomonadota</taxon>
        <taxon>Alphaproteobacteria</taxon>
        <taxon>Hyphomicrobiales</taxon>
        <taxon>Nitrobacteraceae</taxon>
        <taxon>Bradyrhizobium</taxon>
    </lineage>
</organism>
<protein>
    <submittedName>
        <fullName evidence="1">Uncharacterized protein</fullName>
    </submittedName>
</protein>
<proteinExistence type="predicted"/>
<name>A0A809ZXX0_9BRAD</name>
<dbReference type="AlphaFoldDB" id="A0A809ZXX0"/>
<dbReference type="EMBL" id="AP023095">
    <property type="protein sequence ID" value="BCE56377.1"/>
    <property type="molecule type" value="Genomic_DNA"/>
</dbReference>
<evidence type="ECO:0000313" key="1">
    <source>
        <dbReference type="EMBL" id="BCE56377.1"/>
    </source>
</evidence>
<gene>
    <name evidence="1" type="ORF">XF5B_38890</name>
</gene>